<dbReference type="PANTHER" id="PTHR42923:SF42">
    <property type="entry name" value="AMINE OXIDASE DOMAIN-CONTAINING PROTEIN"/>
    <property type="match status" value="1"/>
</dbReference>
<dbReference type="InterPro" id="IPR036188">
    <property type="entry name" value="FAD/NAD-bd_sf"/>
</dbReference>
<comment type="caution">
    <text evidence="3">The sequence shown here is derived from an EMBL/GenBank/DDBJ whole genome shotgun (WGS) entry which is preliminary data.</text>
</comment>
<name>A0A2C5YX99_9HYPO</name>
<keyword evidence="1" id="KW-0472">Membrane</keyword>
<dbReference type="Pfam" id="PF13450">
    <property type="entry name" value="NAD_binding_8"/>
    <property type="match status" value="1"/>
</dbReference>
<dbReference type="GO" id="GO:0016491">
    <property type="term" value="F:oxidoreductase activity"/>
    <property type="evidence" value="ECO:0007669"/>
    <property type="project" value="InterPro"/>
</dbReference>
<feature type="domain" description="Amine oxidase" evidence="2">
    <location>
        <begin position="236"/>
        <end position="320"/>
    </location>
</feature>
<evidence type="ECO:0000313" key="4">
    <source>
        <dbReference type="Proteomes" id="UP000224854"/>
    </source>
</evidence>
<dbReference type="PANTHER" id="PTHR42923">
    <property type="entry name" value="PROTOPORPHYRINOGEN OXIDASE"/>
    <property type="match status" value="1"/>
</dbReference>
<dbReference type="InterPro" id="IPR002937">
    <property type="entry name" value="Amino_oxidase"/>
</dbReference>
<dbReference type="EMBL" id="NJEU01000045">
    <property type="protein sequence ID" value="PHH82718.1"/>
    <property type="molecule type" value="Genomic_DNA"/>
</dbReference>
<dbReference type="OrthoDB" id="5977668at2759"/>
<reference evidence="3 4" key="1">
    <citation type="submission" date="2017-06" db="EMBL/GenBank/DDBJ databases">
        <title>Ant-infecting Ophiocordyceps genomes reveal a high diversity of potential behavioral manipulation genes and a possible major role for enterotoxins.</title>
        <authorList>
            <person name="De Bekker C."/>
            <person name="Evans H.C."/>
            <person name="Brachmann A."/>
            <person name="Hughes D.P."/>
        </authorList>
    </citation>
    <scope>NUCLEOTIDE SEQUENCE [LARGE SCALE GENOMIC DNA]</scope>
    <source>
        <strain evidence="3 4">1348a</strain>
    </source>
</reference>
<evidence type="ECO:0000313" key="3">
    <source>
        <dbReference type="EMBL" id="PHH82718.1"/>
    </source>
</evidence>
<accession>A0A2C5YX99</accession>
<evidence type="ECO:0000256" key="1">
    <source>
        <dbReference type="SAM" id="Phobius"/>
    </source>
</evidence>
<proteinExistence type="predicted"/>
<dbReference type="Gene3D" id="3.50.50.60">
    <property type="entry name" value="FAD/NAD(P)-binding domain"/>
    <property type="match status" value="1"/>
</dbReference>
<feature type="transmembrane region" description="Helical" evidence="1">
    <location>
        <begin position="149"/>
        <end position="173"/>
    </location>
</feature>
<gene>
    <name evidence="3" type="ORF">CDD82_5073</name>
</gene>
<dbReference type="InterPro" id="IPR050464">
    <property type="entry name" value="Zeta_carotene_desat/Oxidored"/>
</dbReference>
<dbReference type="Pfam" id="PF01593">
    <property type="entry name" value="Amino_oxidase"/>
    <property type="match status" value="1"/>
</dbReference>
<sequence length="482" mass="52680">MALHDQPSQIKVAIIGTGLAGLTTAHLLHNDAARRFHVTLFEQAETLAFDGASVAVRDDETGLVERLDLPMRACAGGYYANLLRMYNYLGIPLHPVRFLFVFARALSCCSELSEALTPQQAGSVTGSYFIHASNLHQTPPPRPTTRHPLAYVAETLFLIICYCWFTAACFFVPPLAISHNTQTGGETVAQYLDRIWLPQRYVSHYLLPLMSSVATCSHNDFLAFPASDLINYKKLSHGQQHYTVCGGVQQVQSKLAKGLRDIRLASRVLSLQATNGCVLVRYMSRRASHSQPILEECLFDRVVLAVSPDVAASLFRPLAAVLGQFPTKRVESSVLSPKSHVFTVVQANEKAATHCMHHNSNVSPAQVITLRTSLSKHESTTEALHALPSGLLVQTCPLSPNQDSACLLQTAKFTRTLRTPQSKAATLSIVQGAASGDEGAWTNGQDNVWLAGSWCWDGMVLLEGCVISAMRVARDCGVEIPW</sequence>
<protein>
    <recommendedName>
        <fullName evidence="2">Amine oxidase domain-containing protein</fullName>
    </recommendedName>
</protein>
<dbReference type="SUPFAM" id="SSF51905">
    <property type="entry name" value="FAD/NAD(P)-binding domain"/>
    <property type="match status" value="1"/>
</dbReference>
<organism evidence="3 4">
    <name type="scientific">Ophiocordyceps australis</name>
    <dbReference type="NCBI Taxonomy" id="1399860"/>
    <lineage>
        <taxon>Eukaryota</taxon>
        <taxon>Fungi</taxon>
        <taxon>Dikarya</taxon>
        <taxon>Ascomycota</taxon>
        <taxon>Pezizomycotina</taxon>
        <taxon>Sordariomycetes</taxon>
        <taxon>Hypocreomycetidae</taxon>
        <taxon>Hypocreales</taxon>
        <taxon>Ophiocordycipitaceae</taxon>
        <taxon>Ophiocordyceps</taxon>
    </lineage>
</organism>
<evidence type="ECO:0000259" key="2">
    <source>
        <dbReference type="Pfam" id="PF01593"/>
    </source>
</evidence>
<keyword evidence="4" id="KW-1185">Reference proteome</keyword>
<dbReference type="Proteomes" id="UP000224854">
    <property type="component" value="Unassembled WGS sequence"/>
</dbReference>
<keyword evidence="1" id="KW-0812">Transmembrane</keyword>
<dbReference type="AlphaFoldDB" id="A0A2C5YX99"/>
<keyword evidence="1" id="KW-1133">Transmembrane helix</keyword>